<dbReference type="AlphaFoldDB" id="A0A512MDM2"/>
<dbReference type="InterPro" id="IPR036890">
    <property type="entry name" value="HATPase_C_sf"/>
</dbReference>
<evidence type="ECO:0000256" key="12">
    <source>
        <dbReference type="ARBA" id="ARBA00023136"/>
    </source>
</evidence>
<dbReference type="SUPFAM" id="SSF55781">
    <property type="entry name" value="GAF domain-like"/>
    <property type="match status" value="1"/>
</dbReference>
<evidence type="ECO:0000256" key="4">
    <source>
        <dbReference type="ARBA" id="ARBA00022553"/>
    </source>
</evidence>
<dbReference type="InterPro" id="IPR050736">
    <property type="entry name" value="Sensor_HK_Regulatory"/>
</dbReference>
<keyword evidence="16" id="KW-1185">Reference proteome</keyword>
<dbReference type="PANTHER" id="PTHR43711:SF1">
    <property type="entry name" value="HISTIDINE KINASE 1"/>
    <property type="match status" value="1"/>
</dbReference>
<evidence type="ECO:0000256" key="2">
    <source>
        <dbReference type="ARBA" id="ARBA00004141"/>
    </source>
</evidence>
<dbReference type="InterPro" id="IPR005467">
    <property type="entry name" value="His_kinase_dom"/>
</dbReference>
<name>A0A512MDM2_9BACT</name>
<dbReference type="Gene3D" id="3.30.450.40">
    <property type="match status" value="1"/>
</dbReference>
<accession>A0A512MDM2</accession>
<keyword evidence="10 13" id="KW-1133">Transmembrane helix</keyword>
<dbReference type="Pfam" id="PF00512">
    <property type="entry name" value="HisKA"/>
    <property type="match status" value="1"/>
</dbReference>
<dbReference type="PANTHER" id="PTHR43711">
    <property type="entry name" value="TWO-COMPONENT HISTIDINE KINASE"/>
    <property type="match status" value="1"/>
</dbReference>
<evidence type="ECO:0000256" key="10">
    <source>
        <dbReference type="ARBA" id="ARBA00022989"/>
    </source>
</evidence>
<feature type="transmembrane region" description="Helical" evidence="13">
    <location>
        <begin position="14"/>
        <end position="33"/>
    </location>
</feature>
<keyword evidence="9" id="KW-0067">ATP-binding</keyword>
<evidence type="ECO:0000313" key="16">
    <source>
        <dbReference type="Proteomes" id="UP000321577"/>
    </source>
</evidence>
<reference evidence="15 16" key="1">
    <citation type="submission" date="2019-07" db="EMBL/GenBank/DDBJ databases">
        <title>Whole genome shotgun sequence of Brevifollis gellanilyticus NBRC 108608.</title>
        <authorList>
            <person name="Hosoyama A."/>
            <person name="Uohara A."/>
            <person name="Ohji S."/>
            <person name="Ichikawa N."/>
        </authorList>
    </citation>
    <scope>NUCLEOTIDE SEQUENCE [LARGE SCALE GENOMIC DNA]</scope>
    <source>
        <strain evidence="15 16">NBRC 108608</strain>
    </source>
</reference>
<dbReference type="GO" id="GO:0016020">
    <property type="term" value="C:membrane"/>
    <property type="evidence" value="ECO:0007669"/>
    <property type="project" value="UniProtKB-SubCell"/>
</dbReference>
<feature type="transmembrane region" description="Helical" evidence="13">
    <location>
        <begin position="40"/>
        <end position="56"/>
    </location>
</feature>
<evidence type="ECO:0000256" key="7">
    <source>
        <dbReference type="ARBA" id="ARBA00022741"/>
    </source>
</evidence>
<evidence type="ECO:0000256" key="1">
    <source>
        <dbReference type="ARBA" id="ARBA00000085"/>
    </source>
</evidence>
<keyword evidence="7" id="KW-0547">Nucleotide-binding</keyword>
<dbReference type="InterPro" id="IPR004358">
    <property type="entry name" value="Sig_transdc_His_kin-like_C"/>
</dbReference>
<dbReference type="Pfam" id="PF13185">
    <property type="entry name" value="GAF_2"/>
    <property type="match status" value="1"/>
</dbReference>
<sequence>MAAAVALRYSVDPWLGNQAAFLTIYGAVPCAVWLTGWRPALLASLIAFLMCVYWFVPPRGAFELESPYVIAASIGYLLTSSLIIYLGHAAQTGRKEAEAHGRNLEILNQTCVTLSAELDLEKLLQAITDAGREVSGAAFGAFFYNALDERGESYMLYTLSGVDRSAFEGFPMPRNTAVFSPTFGGGGIVRVADITQDPRYGKSAPHHGMPPGHLPVRSYLAASVVSRSGEVIGGLFFGHPEPGIFTADAEEILAGIAAQAAVAIDKARLYQQAQTEITTRKASEAAMRVAKGEAEIANAAKDHFLAMMSHELRTPLNPALMLAGMLAKDPATPEDMREDLEMIRRSLNLEARLIDDLLDVAKVIQGKLQLEFASHDLNRIVRQAWSLISAEIAPSGVKVDFHLHPRELRVRCDAVRIQQVVWNLLRNAVFHSPPRGTVWVKTEPVAGRVRLIVEDAGSGIPIAELEAIFEPFHQTTTSRRHGQMKAPGLGIGLAICRGVVNAHGGRIWAESEGAEQGASFIIELPVLSAPEAEATALEKAAG</sequence>
<dbReference type="InterPro" id="IPR038318">
    <property type="entry name" value="KdpD_sf"/>
</dbReference>
<dbReference type="Gene3D" id="3.30.565.10">
    <property type="entry name" value="Histidine kinase-like ATPase, C-terminal domain"/>
    <property type="match status" value="1"/>
</dbReference>
<evidence type="ECO:0000256" key="9">
    <source>
        <dbReference type="ARBA" id="ARBA00022840"/>
    </source>
</evidence>
<keyword evidence="12 13" id="KW-0472">Membrane</keyword>
<keyword evidence="5" id="KW-0808">Transferase</keyword>
<dbReference type="SMART" id="SM00065">
    <property type="entry name" value="GAF"/>
    <property type="match status" value="1"/>
</dbReference>
<dbReference type="Proteomes" id="UP000321577">
    <property type="component" value="Unassembled WGS sequence"/>
</dbReference>
<comment type="catalytic activity">
    <reaction evidence="1">
        <text>ATP + protein L-histidine = ADP + protein N-phospho-L-histidine.</text>
        <dbReference type="EC" id="2.7.13.3"/>
    </reaction>
</comment>
<dbReference type="Pfam" id="PF13493">
    <property type="entry name" value="DUF4118"/>
    <property type="match status" value="1"/>
</dbReference>
<dbReference type="Gene3D" id="1.20.120.620">
    <property type="entry name" value="Backbone structure of the membrane domain of e. Coli histidine kinase receptor kdpd"/>
    <property type="match status" value="1"/>
</dbReference>
<dbReference type="PROSITE" id="PS50109">
    <property type="entry name" value="HIS_KIN"/>
    <property type="match status" value="1"/>
</dbReference>
<dbReference type="Pfam" id="PF02518">
    <property type="entry name" value="HATPase_c"/>
    <property type="match status" value="1"/>
</dbReference>
<protein>
    <recommendedName>
        <fullName evidence="3">histidine kinase</fullName>
        <ecNumber evidence="3">2.7.13.3</ecNumber>
    </recommendedName>
</protein>
<gene>
    <name evidence="15" type="ORF">BGE01nite_37720</name>
</gene>
<feature type="domain" description="Histidine kinase" evidence="14">
    <location>
        <begin position="307"/>
        <end position="528"/>
    </location>
</feature>
<dbReference type="InterPro" id="IPR029016">
    <property type="entry name" value="GAF-like_dom_sf"/>
</dbReference>
<evidence type="ECO:0000313" key="15">
    <source>
        <dbReference type="EMBL" id="GEP44481.1"/>
    </source>
</evidence>
<evidence type="ECO:0000256" key="13">
    <source>
        <dbReference type="SAM" id="Phobius"/>
    </source>
</evidence>
<evidence type="ECO:0000256" key="8">
    <source>
        <dbReference type="ARBA" id="ARBA00022777"/>
    </source>
</evidence>
<evidence type="ECO:0000259" key="14">
    <source>
        <dbReference type="PROSITE" id="PS50109"/>
    </source>
</evidence>
<dbReference type="PRINTS" id="PR00344">
    <property type="entry name" value="BCTRLSENSOR"/>
</dbReference>
<dbReference type="SMART" id="SM00387">
    <property type="entry name" value="HATPase_c"/>
    <property type="match status" value="1"/>
</dbReference>
<organism evidence="15 16">
    <name type="scientific">Brevifollis gellanilyticus</name>
    <dbReference type="NCBI Taxonomy" id="748831"/>
    <lineage>
        <taxon>Bacteria</taxon>
        <taxon>Pseudomonadati</taxon>
        <taxon>Verrucomicrobiota</taxon>
        <taxon>Verrucomicrobiia</taxon>
        <taxon>Verrucomicrobiales</taxon>
        <taxon>Verrucomicrobiaceae</taxon>
    </lineage>
</organism>
<keyword evidence="11" id="KW-0902">Two-component regulatory system</keyword>
<dbReference type="GO" id="GO:0000155">
    <property type="term" value="F:phosphorelay sensor kinase activity"/>
    <property type="evidence" value="ECO:0007669"/>
    <property type="project" value="InterPro"/>
</dbReference>
<dbReference type="CDD" id="cd00075">
    <property type="entry name" value="HATPase"/>
    <property type="match status" value="1"/>
</dbReference>
<keyword evidence="8" id="KW-0418">Kinase</keyword>
<feature type="transmembrane region" description="Helical" evidence="13">
    <location>
        <begin position="68"/>
        <end position="86"/>
    </location>
</feature>
<evidence type="ECO:0000256" key="11">
    <source>
        <dbReference type="ARBA" id="ARBA00023012"/>
    </source>
</evidence>
<keyword evidence="4" id="KW-0597">Phosphoprotein</keyword>
<dbReference type="InterPro" id="IPR025201">
    <property type="entry name" value="KdpD_TM"/>
</dbReference>
<dbReference type="SUPFAM" id="SSF55874">
    <property type="entry name" value="ATPase domain of HSP90 chaperone/DNA topoisomerase II/histidine kinase"/>
    <property type="match status" value="1"/>
</dbReference>
<evidence type="ECO:0000256" key="5">
    <source>
        <dbReference type="ARBA" id="ARBA00022679"/>
    </source>
</evidence>
<keyword evidence="6 13" id="KW-0812">Transmembrane</keyword>
<dbReference type="InterPro" id="IPR003661">
    <property type="entry name" value="HisK_dim/P_dom"/>
</dbReference>
<dbReference type="InterPro" id="IPR003018">
    <property type="entry name" value="GAF"/>
</dbReference>
<dbReference type="SMART" id="SM00388">
    <property type="entry name" value="HisKA"/>
    <property type="match status" value="1"/>
</dbReference>
<proteinExistence type="predicted"/>
<dbReference type="CDD" id="cd00082">
    <property type="entry name" value="HisKA"/>
    <property type="match status" value="1"/>
</dbReference>
<dbReference type="InterPro" id="IPR036097">
    <property type="entry name" value="HisK_dim/P_sf"/>
</dbReference>
<evidence type="ECO:0000256" key="6">
    <source>
        <dbReference type="ARBA" id="ARBA00022692"/>
    </source>
</evidence>
<dbReference type="EC" id="2.7.13.3" evidence="3"/>
<evidence type="ECO:0000256" key="3">
    <source>
        <dbReference type="ARBA" id="ARBA00012438"/>
    </source>
</evidence>
<dbReference type="InterPro" id="IPR003594">
    <property type="entry name" value="HATPase_dom"/>
</dbReference>
<dbReference type="EMBL" id="BKAG01000030">
    <property type="protein sequence ID" value="GEP44481.1"/>
    <property type="molecule type" value="Genomic_DNA"/>
</dbReference>
<comment type="subcellular location">
    <subcellularLocation>
        <location evidence="2">Membrane</location>
        <topology evidence="2">Multi-pass membrane protein</topology>
    </subcellularLocation>
</comment>
<dbReference type="GO" id="GO:0005524">
    <property type="term" value="F:ATP binding"/>
    <property type="evidence" value="ECO:0007669"/>
    <property type="project" value="UniProtKB-KW"/>
</dbReference>
<comment type="caution">
    <text evidence="15">The sequence shown here is derived from an EMBL/GenBank/DDBJ whole genome shotgun (WGS) entry which is preliminary data.</text>
</comment>
<dbReference type="Gene3D" id="1.10.287.130">
    <property type="match status" value="1"/>
</dbReference>
<dbReference type="SUPFAM" id="SSF47384">
    <property type="entry name" value="Homodimeric domain of signal transducing histidine kinase"/>
    <property type="match status" value="1"/>
</dbReference>